<dbReference type="Proteomes" id="UP000501600">
    <property type="component" value="Chromosome"/>
</dbReference>
<evidence type="ECO:0008006" key="3">
    <source>
        <dbReference type="Google" id="ProtNLM"/>
    </source>
</evidence>
<accession>A0A6H2DMR0</accession>
<keyword evidence="2" id="KW-1185">Reference proteome</keyword>
<reference evidence="1 2" key="1">
    <citation type="submission" date="2020-04" db="EMBL/GenBank/DDBJ databases">
        <title>Genome sequence for Sphingorhabdus sp. strain M1.</title>
        <authorList>
            <person name="Park S.-J."/>
        </authorList>
    </citation>
    <scope>NUCLEOTIDE SEQUENCE [LARGE SCALE GENOMIC DNA]</scope>
    <source>
        <strain evidence="1 2">JK6</strain>
    </source>
</reference>
<dbReference type="SUPFAM" id="SSF48371">
    <property type="entry name" value="ARM repeat"/>
    <property type="match status" value="1"/>
</dbReference>
<sequence>MLDLMMSDSFENRLSGGHPNSLGDTLNVVDDILADQEKLTELIECYDSSDEVVRLRTSNALKRVQLARPSWLLRWTDHLLENIAQIDQASTQWTLAQIFRKMKPDLTDSQYDRAVTILLSNLKHSNDWIVLTQTMETLSSWATRDDGLQKQLKPLLHKHGKDERRSVRNKAEKMLVKLI</sequence>
<evidence type="ECO:0000313" key="2">
    <source>
        <dbReference type="Proteomes" id="UP000501600"/>
    </source>
</evidence>
<evidence type="ECO:0000313" key="1">
    <source>
        <dbReference type="EMBL" id="QJB69670.1"/>
    </source>
</evidence>
<dbReference type="EMBL" id="CP051217">
    <property type="protein sequence ID" value="QJB69670.1"/>
    <property type="molecule type" value="Genomic_DNA"/>
</dbReference>
<protein>
    <recommendedName>
        <fullName evidence="3">HEAT repeat-containing protein</fullName>
    </recommendedName>
</protein>
<dbReference type="AlphaFoldDB" id="A0A6H2DMR0"/>
<name>A0A6H2DMR0_9SPHN</name>
<dbReference type="InterPro" id="IPR016024">
    <property type="entry name" value="ARM-type_fold"/>
</dbReference>
<dbReference type="KEGG" id="phao:HF685_10585"/>
<gene>
    <name evidence="1" type="ORF">HF685_10585</name>
</gene>
<dbReference type="Gene3D" id="1.25.10.10">
    <property type="entry name" value="Leucine-rich Repeat Variant"/>
    <property type="match status" value="1"/>
</dbReference>
<proteinExistence type="predicted"/>
<organism evidence="1 2">
    <name type="scientific">Parasphingorhabdus halotolerans</name>
    <dbReference type="NCBI Taxonomy" id="2725558"/>
    <lineage>
        <taxon>Bacteria</taxon>
        <taxon>Pseudomonadati</taxon>
        <taxon>Pseudomonadota</taxon>
        <taxon>Alphaproteobacteria</taxon>
        <taxon>Sphingomonadales</taxon>
        <taxon>Sphingomonadaceae</taxon>
        <taxon>Parasphingorhabdus</taxon>
    </lineage>
</organism>
<dbReference type="InterPro" id="IPR011989">
    <property type="entry name" value="ARM-like"/>
</dbReference>